<comment type="caution">
    <text evidence="1">The sequence shown here is derived from an EMBL/GenBank/DDBJ whole genome shotgun (WGS) entry which is preliminary data.</text>
</comment>
<dbReference type="GO" id="GO:0003676">
    <property type="term" value="F:nucleic acid binding"/>
    <property type="evidence" value="ECO:0007669"/>
    <property type="project" value="InterPro"/>
</dbReference>
<proteinExistence type="predicted"/>
<evidence type="ECO:0000313" key="4">
    <source>
        <dbReference type="Proteomes" id="UP001152797"/>
    </source>
</evidence>
<dbReference type="GO" id="GO:0003964">
    <property type="term" value="F:RNA-directed DNA polymerase activity"/>
    <property type="evidence" value="ECO:0007669"/>
    <property type="project" value="UniProtKB-KW"/>
</dbReference>
<dbReference type="EMBL" id="CAMXCT030000745">
    <property type="protein sequence ID" value="CAL4770070.1"/>
    <property type="molecule type" value="Genomic_DNA"/>
</dbReference>
<evidence type="ECO:0000313" key="3">
    <source>
        <dbReference type="EMBL" id="CAL4770070.1"/>
    </source>
</evidence>
<evidence type="ECO:0000313" key="2">
    <source>
        <dbReference type="EMBL" id="CAL1136133.1"/>
    </source>
</evidence>
<sequence>MQYTNQTLQTRVHELHNLWDRLRLSPCLYPMKTRALVIAAWPRGLHGIASTGLGSHLFRRLRAGAMRGIQADGAGCSPWVQLGMIEHPVCDPLFWSVMQSIRCVRDCAALDFIQPVLTQLAFGCSELPANTITQTLLTRLQCLGWSVRPDGRVKDSLGSFCLFTTNLPEIDWRAQISWQAVVSQQLTHRSGFADLQQADMHGTRQWLRSLTAEDAGLVVWAQIPHLPEYLTCYGWGLRPASWMEYYRKLLEVAETPADLSLLRPTADGRIDLFIDGSCHFPTQPWRLASWAVTQACSCDLADESASVVLAVSPLAGVMQSAFRAEVRAVLNAIRIAHKTAKPVRIWSDCNGVVTRVRALLQRTWWVKPNGKHADLWGEIAMLLEGMGANNVVITKGMELQQTISERPSPMQPEWVAIPEVTWVDQKLCAKYRQRMVLSVAR</sequence>
<keyword evidence="3" id="KW-0808">Transferase</keyword>
<keyword evidence="3" id="KW-0548">Nucleotidyltransferase</keyword>
<keyword evidence="3" id="KW-0695">RNA-directed DNA polymerase</keyword>
<dbReference type="AlphaFoldDB" id="A0A9P1FNN4"/>
<dbReference type="OrthoDB" id="10634924at2759"/>
<accession>A0A9P1FNN4</accession>
<dbReference type="EMBL" id="CAMXCT020000745">
    <property type="protein sequence ID" value="CAL1136133.1"/>
    <property type="molecule type" value="Genomic_DNA"/>
</dbReference>
<reference evidence="1" key="1">
    <citation type="submission" date="2022-10" db="EMBL/GenBank/DDBJ databases">
        <authorList>
            <person name="Chen Y."/>
            <person name="Dougan E. K."/>
            <person name="Chan C."/>
            <person name="Rhodes N."/>
            <person name="Thang M."/>
        </authorList>
    </citation>
    <scope>NUCLEOTIDE SEQUENCE</scope>
</reference>
<dbReference type="EMBL" id="CAMXCT010000745">
    <property type="protein sequence ID" value="CAI3982758.1"/>
    <property type="molecule type" value="Genomic_DNA"/>
</dbReference>
<protein>
    <submittedName>
        <fullName evidence="3">Reverse transcriptase domain-containing protein</fullName>
    </submittedName>
</protein>
<reference evidence="2" key="2">
    <citation type="submission" date="2024-04" db="EMBL/GenBank/DDBJ databases">
        <authorList>
            <person name="Chen Y."/>
            <person name="Shah S."/>
            <person name="Dougan E. K."/>
            <person name="Thang M."/>
            <person name="Chan C."/>
        </authorList>
    </citation>
    <scope>NUCLEOTIDE SEQUENCE [LARGE SCALE GENOMIC DNA]</scope>
</reference>
<dbReference type="InterPro" id="IPR012337">
    <property type="entry name" value="RNaseH-like_sf"/>
</dbReference>
<organism evidence="1">
    <name type="scientific">Cladocopium goreaui</name>
    <dbReference type="NCBI Taxonomy" id="2562237"/>
    <lineage>
        <taxon>Eukaryota</taxon>
        <taxon>Sar</taxon>
        <taxon>Alveolata</taxon>
        <taxon>Dinophyceae</taxon>
        <taxon>Suessiales</taxon>
        <taxon>Symbiodiniaceae</taxon>
        <taxon>Cladocopium</taxon>
    </lineage>
</organism>
<keyword evidence="4" id="KW-1185">Reference proteome</keyword>
<dbReference type="Gene3D" id="3.30.420.10">
    <property type="entry name" value="Ribonuclease H-like superfamily/Ribonuclease H"/>
    <property type="match status" value="1"/>
</dbReference>
<dbReference type="Proteomes" id="UP001152797">
    <property type="component" value="Unassembled WGS sequence"/>
</dbReference>
<gene>
    <name evidence="1" type="ORF">C1SCF055_LOCUS10422</name>
</gene>
<dbReference type="SUPFAM" id="SSF53098">
    <property type="entry name" value="Ribonuclease H-like"/>
    <property type="match status" value="1"/>
</dbReference>
<dbReference type="InterPro" id="IPR036397">
    <property type="entry name" value="RNaseH_sf"/>
</dbReference>
<name>A0A9P1FNN4_9DINO</name>
<evidence type="ECO:0000313" key="1">
    <source>
        <dbReference type="EMBL" id="CAI3982758.1"/>
    </source>
</evidence>